<dbReference type="RefSeq" id="WP_197083915.1">
    <property type="nucleotide sequence ID" value="NZ_LFBU01000002.1"/>
</dbReference>
<reference evidence="1 2" key="1">
    <citation type="submission" date="2015-06" db="EMBL/GenBank/DDBJ databases">
        <title>Marinobacter subterrani, a genetically tractable neutrophilic iron-oxidizing strain isolated from the Soudan Iron Mine.</title>
        <authorList>
            <person name="Bonis B.M."/>
            <person name="Gralnick J.A."/>
        </authorList>
    </citation>
    <scope>NUCLEOTIDE SEQUENCE [LARGE SCALE GENOMIC DNA]</scope>
    <source>
        <strain evidence="1 2">JG233</strain>
    </source>
</reference>
<gene>
    <name evidence="1" type="ORF">Msub_20997</name>
</gene>
<keyword evidence="2" id="KW-1185">Reference proteome</keyword>
<proteinExistence type="predicted"/>
<dbReference type="EMBL" id="LFBU01000002">
    <property type="protein sequence ID" value="KMQ73776.1"/>
    <property type="molecule type" value="Genomic_DNA"/>
</dbReference>
<evidence type="ECO:0000313" key="2">
    <source>
        <dbReference type="Proteomes" id="UP000036102"/>
    </source>
</evidence>
<dbReference type="AlphaFoldDB" id="A0A0J7J778"/>
<dbReference type="PATRIC" id="fig|1658765.3.peg.4253"/>
<sequence length="90" mass="10233">MTWRATGENTCKELVVISRGAFDRLHHAAIEYVTTPLPVPPRPELPSVSGEQLQCLSDETYTALVNRDRQRRDYAELLESIIQSTHTPQQ</sequence>
<comment type="caution">
    <text evidence="1">The sequence shown here is derived from an EMBL/GenBank/DDBJ whole genome shotgun (WGS) entry which is preliminary data.</text>
</comment>
<name>A0A0J7J778_9GAMM</name>
<dbReference type="Proteomes" id="UP000036102">
    <property type="component" value="Unassembled WGS sequence"/>
</dbReference>
<accession>A0A0J7J778</accession>
<dbReference type="STRING" id="1658765.Msub_20997"/>
<protein>
    <submittedName>
        <fullName evidence="1">Uncharacterized protein</fullName>
    </submittedName>
</protein>
<evidence type="ECO:0000313" key="1">
    <source>
        <dbReference type="EMBL" id="KMQ73776.1"/>
    </source>
</evidence>
<organism evidence="1 2">
    <name type="scientific">Marinobacter subterrani</name>
    <dbReference type="NCBI Taxonomy" id="1658765"/>
    <lineage>
        <taxon>Bacteria</taxon>
        <taxon>Pseudomonadati</taxon>
        <taxon>Pseudomonadota</taxon>
        <taxon>Gammaproteobacteria</taxon>
        <taxon>Pseudomonadales</taxon>
        <taxon>Marinobacteraceae</taxon>
        <taxon>Marinobacter</taxon>
    </lineage>
</organism>